<keyword evidence="1" id="KW-0812">Transmembrane</keyword>
<dbReference type="AlphaFoldDB" id="A0A2P2NLP0"/>
<evidence type="ECO:0000313" key="2">
    <source>
        <dbReference type="EMBL" id="MBX43427.1"/>
    </source>
</evidence>
<keyword evidence="1" id="KW-0472">Membrane</keyword>
<accession>A0A2P2NLP0</accession>
<keyword evidence="1" id="KW-1133">Transmembrane helix</keyword>
<evidence type="ECO:0000256" key="1">
    <source>
        <dbReference type="SAM" id="Phobius"/>
    </source>
</evidence>
<name>A0A2P2NLP0_RHIMU</name>
<organism evidence="2">
    <name type="scientific">Rhizophora mucronata</name>
    <name type="common">Asiatic mangrove</name>
    <dbReference type="NCBI Taxonomy" id="61149"/>
    <lineage>
        <taxon>Eukaryota</taxon>
        <taxon>Viridiplantae</taxon>
        <taxon>Streptophyta</taxon>
        <taxon>Embryophyta</taxon>
        <taxon>Tracheophyta</taxon>
        <taxon>Spermatophyta</taxon>
        <taxon>Magnoliopsida</taxon>
        <taxon>eudicotyledons</taxon>
        <taxon>Gunneridae</taxon>
        <taxon>Pentapetalae</taxon>
        <taxon>rosids</taxon>
        <taxon>fabids</taxon>
        <taxon>Malpighiales</taxon>
        <taxon>Rhizophoraceae</taxon>
        <taxon>Rhizophora</taxon>
    </lineage>
</organism>
<dbReference type="EMBL" id="GGEC01062943">
    <property type="protein sequence ID" value="MBX43427.1"/>
    <property type="molecule type" value="Transcribed_RNA"/>
</dbReference>
<proteinExistence type="predicted"/>
<protein>
    <submittedName>
        <fullName evidence="2">Uncharacterized protein</fullName>
    </submittedName>
</protein>
<feature type="transmembrane region" description="Helical" evidence="1">
    <location>
        <begin position="12"/>
        <end position="35"/>
    </location>
</feature>
<reference evidence="2" key="1">
    <citation type="submission" date="2018-02" db="EMBL/GenBank/DDBJ databases">
        <title>Rhizophora mucronata_Transcriptome.</title>
        <authorList>
            <person name="Meera S.P."/>
            <person name="Sreeshan A."/>
            <person name="Augustine A."/>
        </authorList>
    </citation>
    <scope>NUCLEOTIDE SEQUENCE</scope>
    <source>
        <tissue evidence="2">Leaf</tissue>
    </source>
</reference>
<sequence>MSRSVCFQLLGLRLLFKFCLLGCFFFVGFIFFLGVRIEAGRSCFPGTTPFSGFMILSISATRDVLFICF</sequence>